<dbReference type="VEuPathDB" id="FungiDB:SCODWIG_00800"/>
<dbReference type="AlphaFoldDB" id="A0A376B375"/>
<accession>A0A376B375</accession>
<feature type="transmembrane region" description="Helical" evidence="1">
    <location>
        <begin position="239"/>
        <end position="259"/>
    </location>
</feature>
<dbReference type="EMBL" id="UFAJ01000081">
    <property type="protein sequence ID" value="SSD59039.1"/>
    <property type="molecule type" value="Genomic_DNA"/>
</dbReference>
<keyword evidence="1" id="KW-0812">Transmembrane</keyword>
<keyword evidence="2" id="KW-0675">Receptor</keyword>
<evidence type="ECO:0000313" key="3">
    <source>
        <dbReference type="Proteomes" id="UP000262825"/>
    </source>
</evidence>
<evidence type="ECO:0000256" key="1">
    <source>
        <dbReference type="SAM" id="Phobius"/>
    </source>
</evidence>
<dbReference type="Proteomes" id="UP000262825">
    <property type="component" value="Unassembled WGS sequence"/>
</dbReference>
<evidence type="ECO:0000313" key="2">
    <source>
        <dbReference type="EMBL" id="SSD59039.1"/>
    </source>
</evidence>
<feature type="transmembrane region" description="Helical" evidence="1">
    <location>
        <begin position="74"/>
        <end position="97"/>
    </location>
</feature>
<dbReference type="PANTHER" id="PTHR28009:SF1">
    <property type="entry name" value="PHEROMONE ALPHA FACTOR RECEPTOR"/>
    <property type="match status" value="1"/>
</dbReference>
<keyword evidence="3" id="KW-1185">Reference proteome</keyword>
<dbReference type="GO" id="GO:0000750">
    <property type="term" value="P:pheromone-dependent signal transduction involved in conjugation with cellular fusion"/>
    <property type="evidence" value="ECO:0007669"/>
    <property type="project" value="TreeGrafter"/>
</dbReference>
<dbReference type="Gene3D" id="1.10.287.920">
    <property type="entry name" value="Pheromone alpha factor receptor"/>
    <property type="match status" value="1"/>
</dbReference>
<reference evidence="3" key="1">
    <citation type="submission" date="2018-06" db="EMBL/GenBank/DDBJ databases">
        <authorList>
            <person name="Guldener U."/>
        </authorList>
    </citation>
    <scope>NUCLEOTIDE SEQUENCE [LARGE SCALE GENOMIC DNA]</scope>
    <source>
        <strain evidence="3">UTAD17</strain>
    </source>
</reference>
<keyword evidence="1" id="KW-0472">Membrane</keyword>
<dbReference type="CDD" id="cd14939">
    <property type="entry name" value="7tmD_STE2"/>
    <property type="match status" value="1"/>
</dbReference>
<dbReference type="PANTHER" id="PTHR28009">
    <property type="entry name" value="PHEROMONE ALPHA FACTOR RECEPTOR"/>
    <property type="match status" value="1"/>
</dbReference>
<name>A0A376B375_9ASCO</name>
<proteinExistence type="predicted"/>
<dbReference type="InterPro" id="IPR000366">
    <property type="entry name" value="GPCR_STE2"/>
</dbReference>
<feature type="transmembrane region" description="Helical" evidence="1">
    <location>
        <begin position="197"/>
        <end position="219"/>
    </location>
</feature>
<feature type="transmembrane region" description="Helical" evidence="1">
    <location>
        <begin position="156"/>
        <end position="177"/>
    </location>
</feature>
<dbReference type="GO" id="GO:0004932">
    <property type="term" value="F:mating-type factor pheromone receptor activity"/>
    <property type="evidence" value="ECO:0007669"/>
    <property type="project" value="InterPro"/>
</dbReference>
<feature type="transmembrane region" description="Helical" evidence="1">
    <location>
        <begin position="119"/>
        <end position="144"/>
    </location>
</feature>
<protein>
    <submittedName>
        <fullName evidence="2">Related to Pheromone alpha factor receptor</fullName>
    </submittedName>
</protein>
<organism evidence="2 3">
    <name type="scientific">Saccharomycodes ludwigii</name>
    <dbReference type="NCBI Taxonomy" id="36035"/>
    <lineage>
        <taxon>Eukaryota</taxon>
        <taxon>Fungi</taxon>
        <taxon>Dikarya</taxon>
        <taxon>Ascomycota</taxon>
        <taxon>Saccharomycotina</taxon>
        <taxon>Saccharomycetes</taxon>
        <taxon>Saccharomycodales</taxon>
        <taxon>Saccharomycodaceae</taxon>
        <taxon>Saccharomycodes</taxon>
    </lineage>
</organism>
<dbReference type="Pfam" id="PF02116">
    <property type="entry name" value="STE2"/>
    <property type="match status" value="1"/>
</dbReference>
<feature type="transmembrane region" description="Helical" evidence="1">
    <location>
        <begin position="46"/>
        <end position="67"/>
    </location>
</feature>
<dbReference type="InterPro" id="IPR027458">
    <property type="entry name" value="STE2_TM1-TM2_sf"/>
</dbReference>
<dbReference type="OrthoDB" id="5402633at2759"/>
<dbReference type="PRINTS" id="PR00250">
    <property type="entry name" value="GPCRSTE2"/>
</dbReference>
<gene>
    <name evidence="2" type="ORF">SCODWIG_00800</name>
</gene>
<sequence length="459" mass="51606">MSNNITIDSNYNPDENYISYTSVYGANTEVPMTALQQFMRIKINQAVVYGTRIGIAGIVMLILFIVTKNKKTPIFIINQISLILTIIHSGLFCRYLLSHYSSIVFNLTLFPQYVPRKDVYLFGATNMIQVLLVASIEFSLVFQINTIFRNVQYKKIGVIISVVSGALGVTTVAMYFITAIKSMINVYASVLQKTDQYYFNVANILLSSSINFMTFLLCVKLVMAIKTRRYLGLRQFDNFHILLIMSSQTLILPSILFILSYALGDVGTTNLVSIAVLFVVISLPLSSMWANVSNTTSDLTYFTANYSPTTSYSQSKSFFSENSSTQESAVDTKSKFKLLNKLKKKTKHTSEVSIDKSIESCFDENETPVNTKSTIFMDKNPSKEELFLEDLELQTATTSGDVSSHFWTTELESSKPDTFEGGSCSQNDNYFLKSSNNVAAYDHHADEMVHSKILMKRNP</sequence>
<dbReference type="GO" id="GO:0038038">
    <property type="term" value="C:G protein-coupled receptor homodimeric complex"/>
    <property type="evidence" value="ECO:0007669"/>
    <property type="project" value="TreeGrafter"/>
</dbReference>
<feature type="transmembrane region" description="Helical" evidence="1">
    <location>
        <begin position="271"/>
        <end position="292"/>
    </location>
</feature>
<keyword evidence="1" id="KW-1133">Transmembrane helix</keyword>